<dbReference type="InterPro" id="IPR013320">
    <property type="entry name" value="ConA-like_dom_sf"/>
</dbReference>
<accession>A0A9W7TR76</accession>
<evidence type="ECO:0000256" key="5">
    <source>
        <dbReference type="SAM" id="MobiDB-lite"/>
    </source>
</evidence>
<dbReference type="GO" id="GO:0000380">
    <property type="term" value="P:alternative mRNA splicing, via spliceosome"/>
    <property type="evidence" value="ECO:0007669"/>
    <property type="project" value="TreeGrafter"/>
</dbReference>
<dbReference type="SUPFAM" id="SSF49899">
    <property type="entry name" value="Concanavalin A-like lectins/glucanases"/>
    <property type="match status" value="1"/>
</dbReference>
<dbReference type="InterPro" id="IPR001870">
    <property type="entry name" value="B30.2/SPRY"/>
</dbReference>
<evidence type="ECO:0000259" key="7">
    <source>
        <dbReference type="PROSITE" id="PS50800"/>
    </source>
</evidence>
<dbReference type="Pfam" id="PF13671">
    <property type="entry name" value="AAA_33"/>
    <property type="match status" value="1"/>
</dbReference>
<evidence type="ECO:0000256" key="4">
    <source>
        <dbReference type="ARBA" id="ARBA00023242"/>
    </source>
</evidence>
<dbReference type="CDD" id="cd12884">
    <property type="entry name" value="SPRY_hnRNP"/>
    <property type="match status" value="1"/>
</dbReference>
<evidence type="ECO:0000313" key="8">
    <source>
        <dbReference type="EMBL" id="KAI7801311.1"/>
    </source>
</evidence>
<dbReference type="PROSITE" id="PS50800">
    <property type="entry name" value="SAP"/>
    <property type="match status" value="1"/>
</dbReference>
<keyword evidence="3" id="KW-0597">Phosphoprotein</keyword>
<dbReference type="EMBL" id="JAFHDT010000013">
    <property type="protein sequence ID" value="KAI7801311.1"/>
    <property type="molecule type" value="Genomic_DNA"/>
</dbReference>
<dbReference type="GO" id="GO:0005634">
    <property type="term" value="C:nucleus"/>
    <property type="evidence" value="ECO:0007669"/>
    <property type="project" value="UniProtKB-SubCell"/>
</dbReference>
<evidence type="ECO:0000256" key="2">
    <source>
        <dbReference type="ARBA" id="ARBA00022481"/>
    </source>
</evidence>
<proteinExistence type="predicted"/>
<feature type="region of interest" description="Disordered" evidence="5">
    <location>
        <begin position="47"/>
        <end position="70"/>
    </location>
</feature>
<dbReference type="InterPro" id="IPR043136">
    <property type="entry name" value="B30.2/SPRY_sf"/>
</dbReference>
<gene>
    <name evidence="8" type="ORF">IRJ41_005159</name>
</gene>
<dbReference type="Proteomes" id="UP001059041">
    <property type="component" value="Linkage Group LG13"/>
</dbReference>
<dbReference type="SMART" id="SM00513">
    <property type="entry name" value="SAP"/>
    <property type="match status" value="1"/>
</dbReference>
<reference evidence="8" key="1">
    <citation type="submission" date="2021-02" db="EMBL/GenBank/DDBJ databases">
        <title>Comparative genomics reveals that relaxation of natural selection precedes convergent phenotypic evolution of cavefish.</title>
        <authorList>
            <person name="Peng Z."/>
        </authorList>
    </citation>
    <scope>NUCLEOTIDE SEQUENCE</scope>
    <source>
        <tissue evidence="8">Muscle</tissue>
    </source>
</reference>
<dbReference type="Pfam" id="PF00622">
    <property type="entry name" value="SPRY"/>
    <property type="match status" value="1"/>
</dbReference>
<dbReference type="Pfam" id="PF02037">
    <property type="entry name" value="SAP"/>
    <property type="match status" value="1"/>
</dbReference>
<dbReference type="Gene3D" id="1.10.720.30">
    <property type="entry name" value="SAP domain"/>
    <property type="match status" value="1"/>
</dbReference>
<evidence type="ECO:0000259" key="6">
    <source>
        <dbReference type="PROSITE" id="PS50188"/>
    </source>
</evidence>
<keyword evidence="2" id="KW-0488">Methylation</keyword>
<dbReference type="OrthoDB" id="445357at2759"/>
<dbReference type="InterPro" id="IPR027417">
    <property type="entry name" value="P-loop_NTPase"/>
</dbReference>
<dbReference type="PROSITE" id="PS50188">
    <property type="entry name" value="B302_SPRY"/>
    <property type="match status" value="1"/>
</dbReference>
<dbReference type="GO" id="GO:0003723">
    <property type="term" value="F:RNA binding"/>
    <property type="evidence" value="ECO:0007669"/>
    <property type="project" value="TreeGrafter"/>
</dbReference>
<organism evidence="8 9">
    <name type="scientific">Triplophysa rosa</name>
    <name type="common">Cave loach</name>
    <dbReference type="NCBI Taxonomy" id="992332"/>
    <lineage>
        <taxon>Eukaryota</taxon>
        <taxon>Metazoa</taxon>
        <taxon>Chordata</taxon>
        <taxon>Craniata</taxon>
        <taxon>Vertebrata</taxon>
        <taxon>Euteleostomi</taxon>
        <taxon>Actinopterygii</taxon>
        <taxon>Neopterygii</taxon>
        <taxon>Teleostei</taxon>
        <taxon>Ostariophysi</taxon>
        <taxon>Cypriniformes</taxon>
        <taxon>Nemacheilidae</taxon>
        <taxon>Triplophysa</taxon>
    </lineage>
</organism>
<name>A0A9W7TR76_TRIRA</name>
<evidence type="ECO:0000256" key="1">
    <source>
        <dbReference type="ARBA" id="ARBA00004123"/>
    </source>
</evidence>
<dbReference type="PANTHER" id="PTHR12381:SF66">
    <property type="entry name" value="HETEROGENEOUS NUCLEAR RIBONUCLEOPROTEIN U-LIKE PROTEIN 2"/>
    <property type="match status" value="1"/>
</dbReference>
<dbReference type="Gene3D" id="3.40.50.300">
    <property type="entry name" value="P-loop containing nucleotide triphosphate hydrolases"/>
    <property type="match status" value="1"/>
</dbReference>
<evidence type="ECO:0000256" key="3">
    <source>
        <dbReference type="ARBA" id="ARBA00022553"/>
    </source>
</evidence>
<dbReference type="Gene3D" id="2.60.120.920">
    <property type="match status" value="1"/>
</dbReference>
<feature type="domain" description="B30.2/SPRY" evidence="6">
    <location>
        <begin position="238"/>
        <end position="436"/>
    </location>
</feature>
<dbReference type="SUPFAM" id="SSF52540">
    <property type="entry name" value="P-loop containing nucleoside triphosphate hydrolases"/>
    <property type="match status" value="1"/>
</dbReference>
<dbReference type="InterPro" id="IPR035778">
    <property type="entry name" value="SPRY_hnRNP_U"/>
</dbReference>
<feature type="domain" description="SAP" evidence="7">
    <location>
        <begin position="6"/>
        <end position="40"/>
    </location>
</feature>
<comment type="caution">
    <text evidence="8">The sequence shown here is derived from an EMBL/GenBank/DDBJ whole genome shotgun (WGS) entry which is preliminary data.</text>
</comment>
<comment type="subcellular location">
    <subcellularLocation>
        <location evidence="1">Nucleus</location>
    </subcellularLocation>
</comment>
<dbReference type="GO" id="GO:1990904">
    <property type="term" value="C:ribonucleoprotein complex"/>
    <property type="evidence" value="ECO:0007669"/>
    <property type="project" value="UniProtKB-KW"/>
</dbReference>
<keyword evidence="4" id="KW-0539">Nucleus</keyword>
<dbReference type="AlphaFoldDB" id="A0A9W7TR76"/>
<dbReference type="InterPro" id="IPR003877">
    <property type="entry name" value="SPRY_dom"/>
</dbReference>
<protein>
    <submittedName>
        <fullName evidence="8">Heterogeneous nuclear ribonucleoprotein U-like protein 2</fullName>
    </submittedName>
</protein>
<sequence>MLLAEVKKLKVAELRAMLTERGLDPKGLKAELVVRLISAIEAGVEPIKSGNEGETTRETTDKPSKTHAHELPKHSLEYEQCARERSPVCTNLSNTSIRTYTDQSTQTDPNQLCSCAATRTIAQQLTSGTSEAIITDLNHPGENVQHERPPQSAADPVAVATAASVEMYVTLVSGCSSPVSKIPVSDGAHEQDHLLNRQSDNPETVDTTLEEITGMKRPCDERGRDYYEFKEDIHYIRAKAPEPLPDTVDEAEIDFEDVRLDSYNCDLHFEVTSDGSGGQPLFWEKFPLLWSGCRMTHGFYQGKIGFEVKFVKCLSSPALDTSYDPDLHMLRVGWSVDNTSLKLGEGELSYGFDGRGKIVTSGKEEEFGEPFSEGDIIGCFAAINERGEATLSFHKNGRSLGVAFQLTASALGGQALYPHILCKNCSVCVNLDPDTRWHSFPADFCTLTSLPPGQRTRALLPAATRRDCEVLMMVGLPGSGKTHWAQSHMKRNPKKRYHLISTNSVLDCMRAPLGGNHRDLILQQATQCVSHLIRIAANKRRNYIVDQANIYPSAQLHKMMCFHGYQRKALVVFPADEVWKRRLVQHLEVEGTAVPEMSLLKAKASFTLPEQGEHLDEVMFVELCFDEALKLLTQYKEEARSLLPTPPKRKKHRHGNHKHLIHHCGRRGSPYSCQSHNRCSLKKTHGWPASGQSYGCGSDPQRYRKYYRPYTGQWNWCDQSQNYYGCST</sequence>
<dbReference type="InterPro" id="IPR036361">
    <property type="entry name" value="SAP_dom_sf"/>
</dbReference>
<keyword evidence="9" id="KW-1185">Reference proteome</keyword>
<dbReference type="SUPFAM" id="SSF68906">
    <property type="entry name" value="SAP domain"/>
    <property type="match status" value="1"/>
</dbReference>
<keyword evidence="8" id="KW-0687">Ribonucleoprotein</keyword>
<dbReference type="PANTHER" id="PTHR12381">
    <property type="entry name" value="HETEROGENEOUS NUCLEAR RIBONUCLEOPROTEIN U FAMILY MEMBER"/>
    <property type="match status" value="1"/>
</dbReference>
<dbReference type="InterPro" id="IPR003034">
    <property type="entry name" value="SAP_dom"/>
</dbReference>
<evidence type="ECO:0000313" key="9">
    <source>
        <dbReference type="Proteomes" id="UP001059041"/>
    </source>
</evidence>
<dbReference type="SMART" id="SM00449">
    <property type="entry name" value="SPRY"/>
    <property type="match status" value="1"/>
</dbReference>
<feature type="compositionally biased region" description="Basic and acidic residues" evidence="5">
    <location>
        <begin position="54"/>
        <end position="70"/>
    </location>
</feature>